<dbReference type="GO" id="GO:0016491">
    <property type="term" value="F:oxidoreductase activity"/>
    <property type="evidence" value="ECO:0007669"/>
    <property type="project" value="UniProtKB-KW"/>
</dbReference>
<comment type="caution">
    <text evidence="3">The sequence shown here is derived from an EMBL/GenBank/DDBJ whole genome shotgun (WGS) entry which is preliminary data.</text>
</comment>
<accession>A0A328BCP1</accession>
<sequence>MKLDSSVSAIITGGASGLGAATARHLRSLGVKVALFDKNPETGEAMAKEIGAVFCEVDVMDEASVDAAFAKARAANGQERILVNCAGGGRGGKTISRDKQTGEIIPFKASDFEWVLGLNTVGTFRCVVKSAAGMATLEPDETGERGAIVNTGSVAAEEGQIGQVAYAAAKAAIKGMTIVIARDLSSEGIRINTILPGIMDTPMLGGLKTRAPQVYQGLAASVPFPKRLGAAEEYADLAVTMLRNGYINGETVRLDGAIRMAPR</sequence>
<dbReference type="Pfam" id="PF00106">
    <property type="entry name" value="adh_short"/>
    <property type="match status" value="1"/>
</dbReference>
<keyword evidence="4" id="KW-1185">Reference proteome</keyword>
<dbReference type="RefSeq" id="WP_111276401.1">
    <property type="nucleotide sequence ID" value="NZ_QFYS01000005.1"/>
</dbReference>
<gene>
    <name evidence="3" type="ORF">DJ019_12675</name>
</gene>
<evidence type="ECO:0000256" key="1">
    <source>
        <dbReference type="ARBA" id="ARBA00023002"/>
    </source>
</evidence>
<keyword evidence="1" id="KW-0560">Oxidoreductase</keyword>
<dbReference type="AlphaFoldDB" id="A0A328BCP1"/>
<comment type="similarity">
    <text evidence="2">Belongs to the short-chain dehydrogenases/reductases (SDR) family.</text>
</comment>
<dbReference type="OrthoDB" id="9795647at2"/>
<protein>
    <submittedName>
        <fullName evidence="3">3-hydroxy-2-methylbutyryl-CoA dehydrogenase</fullName>
    </submittedName>
</protein>
<dbReference type="InterPro" id="IPR020904">
    <property type="entry name" value="Sc_DH/Rdtase_CS"/>
</dbReference>
<dbReference type="Proteomes" id="UP000249524">
    <property type="component" value="Unassembled WGS sequence"/>
</dbReference>
<dbReference type="SUPFAM" id="SSF51735">
    <property type="entry name" value="NAD(P)-binding Rossmann-fold domains"/>
    <property type="match status" value="1"/>
</dbReference>
<dbReference type="Gene3D" id="3.40.50.720">
    <property type="entry name" value="NAD(P)-binding Rossmann-like Domain"/>
    <property type="match status" value="1"/>
</dbReference>
<dbReference type="PANTHER" id="PTHR43658">
    <property type="entry name" value="SHORT-CHAIN DEHYDROGENASE/REDUCTASE"/>
    <property type="match status" value="1"/>
</dbReference>
<organism evidence="3 4">
    <name type="scientific">Phenylobacterium kunshanense</name>
    <dbReference type="NCBI Taxonomy" id="1445034"/>
    <lineage>
        <taxon>Bacteria</taxon>
        <taxon>Pseudomonadati</taxon>
        <taxon>Pseudomonadota</taxon>
        <taxon>Alphaproteobacteria</taxon>
        <taxon>Caulobacterales</taxon>
        <taxon>Caulobacteraceae</taxon>
        <taxon>Phenylobacterium</taxon>
    </lineage>
</organism>
<evidence type="ECO:0000256" key="2">
    <source>
        <dbReference type="RuleBase" id="RU000363"/>
    </source>
</evidence>
<dbReference type="PROSITE" id="PS00061">
    <property type="entry name" value="ADH_SHORT"/>
    <property type="match status" value="1"/>
</dbReference>
<reference evidence="3 4" key="1">
    <citation type="submission" date="2018-05" db="EMBL/GenBank/DDBJ databases">
        <authorList>
            <person name="Lanie J.A."/>
            <person name="Ng W.-L."/>
            <person name="Kazmierczak K.M."/>
            <person name="Andrzejewski T.M."/>
            <person name="Davidsen T.M."/>
            <person name="Wayne K.J."/>
            <person name="Tettelin H."/>
            <person name="Glass J.I."/>
            <person name="Rusch D."/>
            <person name="Podicherti R."/>
            <person name="Tsui H.-C.T."/>
            <person name="Winkler M.E."/>
        </authorList>
    </citation>
    <scope>NUCLEOTIDE SEQUENCE [LARGE SCALE GENOMIC DNA]</scope>
    <source>
        <strain evidence="3 4">BUT-10</strain>
    </source>
</reference>
<dbReference type="PANTHER" id="PTHR43658:SF8">
    <property type="entry name" value="17-BETA-HYDROXYSTEROID DEHYDROGENASE 14-RELATED"/>
    <property type="match status" value="1"/>
</dbReference>
<name>A0A328BCP1_9CAUL</name>
<dbReference type="InterPro" id="IPR036291">
    <property type="entry name" value="NAD(P)-bd_dom_sf"/>
</dbReference>
<dbReference type="InterPro" id="IPR002347">
    <property type="entry name" value="SDR_fam"/>
</dbReference>
<proteinExistence type="inferred from homology"/>
<evidence type="ECO:0000313" key="4">
    <source>
        <dbReference type="Proteomes" id="UP000249524"/>
    </source>
</evidence>
<dbReference type="PRINTS" id="PR00081">
    <property type="entry name" value="GDHRDH"/>
</dbReference>
<dbReference type="PRINTS" id="PR00080">
    <property type="entry name" value="SDRFAMILY"/>
</dbReference>
<dbReference type="EMBL" id="QFYS01000005">
    <property type="protein sequence ID" value="RAK64863.1"/>
    <property type="molecule type" value="Genomic_DNA"/>
</dbReference>
<evidence type="ECO:0000313" key="3">
    <source>
        <dbReference type="EMBL" id="RAK64863.1"/>
    </source>
</evidence>